<evidence type="ECO:0000256" key="3">
    <source>
        <dbReference type="ARBA" id="ARBA00022801"/>
    </source>
</evidence>
<evidence type="ECO:0000313" key="7">
    <source>
        <dbReference type="Proteomes" id="UP000037510"/>
    </source>
</evidence>
<evidence type="ECO:0000256" key="4">
    <source>
        <dbReference type="ARBA" id="ARBA00022825"/>
    </source>
</evidence>
<name>A0A0L7LCF8_OPEBR</name>
<protein>
    <submittedName>
        <fullName evidence="6">Neuroendocrine convertase</fullName>
    </submittedName>
</protein>
<evidence type="ECO:0000313" key="6">
    <source>
        <dbReference type="EMBL" id="KOB73182.1"/>
    </source>
</evidence>
<gene>
    <name evidence="6" type="ORF">OBRU01_11107</name>
</gene>
<dbReference type="GO" id="GO:0004252">
    <property type="term" value="F:serine-type endopeptidase activity"/>
    <property type="evidence" value="ECO:0007669"/>
    <property type="project" value="InterPro"/>
</dbReference>
<dbReference type="PANTHER" id="PTHR42884">
    <property type="entry name" value="PROPROTEIN CONVERTASE SUBTILISIN/KEXIN-RELATED"/>
    <property type="match status" value="1"/>
</dbReference>
<evidence type="ECO:0000256" key="2">
    <source>
        <dbReference type="ARBA" id="ARBA00022670"/>
    </source>
</evidence>
<dbReference type="GO" id="GO:0016020">
    <property type="term" value="C:membrane"/>
    <property type="evidence" value="ECO:0007669"/>
    <property type="project" value="TreeGrafter"/>
</dbReference>
<feature type="domain" description="P/Homo B" evidence="5">
    <location>
        <begin position="1"/>
        <end position="62"/>
    </location>
</feature>
<dbReference type="InterPro" id="IPR008979">
    <property type="entry name" value="Galactose-bd-like_sf"/>
</dbReference>
<organism evidence="6 7">
    <name type="scientific">Operophtera brumata</name>
    <name type="common">Winter moth</name>
    <name type="synonym">Phalaena brumata</name>
    <dbReference type="NCBI Taxonomy" id="104452"/>
    <lineage>
        <taxon>Eukaryota</taxon>
        <taxon>Metazoa</taxon>
        <taxon>Ecdysozoa</taxon>
        <taxon>Arthropoda</taxon>
        <taxon>Hexapoda</taxon>
        <taxon>Insecta</taxon>
        <taxon>Pterygota</taxon>
        <taxon>Neoptera</taxon>
        <taxon>Endopterygota</taxon>
        <taxon>Lepidoptera</taxon>
        <taxon>Glossata</taxon>
        <taxon>Ditrysia</taxon>
        <taxon>Geometroidea</taxon>
        <taxon>Geometridae</taxon>
        <taxon>Larentiinae</taxon>
        <taxon>Operophtera</taxon>
    </lineage>
</organism>
<dbReference type="EMBL" id="JTDY01001677">
    <property type="protein sequence ID" value="KOB73182.1"/>
    <property type="molecule type" value="Genomic_DNA"/>
</dbReference>
<dbReference type="Proteomes" id="UP000037510">
    <property type="component" value="Unassembled WGS sequence"/>
</dbReference>
<comment type="caution">
    <text evidence="6">The sequence shown here is derived from an EMBL/GenBank/DDBJ whole genome shotgun (WGS) entry which is preliminary data.</text>
</comment>
<dbReference type="InterPro" id="IPR002884">
    <property type="entry name" value="P_dom"/>
</dbReference>
<reference evidence="6 7" key="1">
    <citation type="journal article" date="2015" name="Genome Biol. Evol.">
        <title>The genome of winter moth (Operophtera brumata) provides a genomic perspective on sexual dimorphism and phenology.</title>
        <authorList>
            <person name="Derks M.F."/>
            <person name="Smit S."/>
            <person name="Salis L."/>
            <person name="Schijlen E."/>
            <person name="Bossers A."/>
            <person name="Mateman C."/>
            <person name="Pijl A.S."/>
            <person name="de Ridder D."/>
            <person name="Groenen M.A."/>
            <person name="Visser M.E."/>
            <person name="Megens H.J."/>
        </authorList>
    </citation>
    <scope>NUCLEOTIDE SEQUENCE [LARGE SCALE GENOMIC DNA]</scope>
    <source>
        <strain evidence="6">WM2013NL</strain>
        <tissue evidence="6">Head and thorax</tissue>
    </source>
</reference>
<dbReference type="GO" id="GO:0043005">
    <property type="term" value="C:neuron projection"/>
    <property type="evidence" value="ECO:0007669"/>
    <property type="project" value="TreeGrafter"/>
</dbReference>
<keyword evidence="7" id="KW-1185">Reference proteome</keyword>
<evidence type="ECO:0000256" key="1">
    <source>
        <dbReference type="ARBA" id="ARBA00005325"/>
    </source>
</evidence>
<dbReference type="Gene3D" id="2.60.120.260">
    <property type="entry name" value="Galactose-binding domain-like"/>
    <property type="match status" value="1"/>
</dbReference>
<keyword evidence="4" id="KW-0720">Serine protease</keyword>
<keyword evidence="2" id="KW-0645">Protease</keyword>
<dbReference type="STRING" id="104452.A0A0L7LCF8"/>
<evidence type="ECO:0000259" key="5">
    <source>
        <dbReference type="PROSITE" id="PS51829"/>
    </source>
</evidence>
<dbReference type="PANTHER" id="PTHR42884:SF14">
    <property type="entry name" value="NEUROENDOCRINE CONVERTASE 1"/>
    <property type="match status" value="1"/>
</dbReference>
<dbReference type="GO" id="GO:0005615">
    <property type="term" value="C:extracellular space"/>
    <property type="evidence" value="ECO:0007669"/>
    <property type="project" value="TreeGrafter"/>
</dbReference>
<dbReference type="GO" id="GO:0016486">
    <property type="term" value="P:peptide hormone processing"/>
    <property type="evidence" value="ECO:0007669"/>
    <property type="project" value="TreeGrafter"/>
</dbReference>
<proteinExistence type="inferred from homology"/>
<accession>A0A0L7LCF8</accession>
<dbReference type="SUPFAM" id="SSF49785">
    <property type="entry name" value="Galactose-binding domain-like"/>
    <property type="match status" value="1"/>
</dbReference>
<dbReference type="AlphaFoldDB" id="A0A0L7LCF8"/>
<keyword evidence="3" id="KW-0378">Hydrolase</keyword>
<dbReference type="PROSITE" id="PS51829">
    <property type="entry name" value="P_HOMO_B"/>
    <property type="match status" value="1"/>
</dbReference>
<dbReference type="Pfam" id="PF01483">
    <property type="entry name" value="P_proprotein"/>
    <property type="match status" value="1"/>
</dbReference>
<sequence length="116" mass="12960">MLSARPRDTSKAGFVNWPLMSVATWGENPTGIWTLTVEDMTDEENSGKVGPISLVLHGTTEMPVHMHAGPNWTIQPTTKWMQPEEYEEVDASVLTDVENELQRMNHRNNDAAIIGV</sequence>
<comment type="similarity">
    <text evidence="1">Belongs to the peptidase S8 family. Furin subfamily.</text>
</comment>